<accession>A0A7C2ZYA7</accession>
<comment type="similarity">
    <text evidence="1">Belongs to the N(4)/N(6)-methyltransferase family.</text>
</comment>
<evidence type="ECO:0000313" key="6">
    <source>
        <dbReference type="EMBL" id="HEX70620.1"/>
    </source>
</evidence>
<evidence type="ECO:0000256" key="1">
    <source>
        <dbReference type="ARBA" id="ARBA00006594"/>
    </source>
</evidence>
<dbReference type="PROSITE" id="PS00092">
    <property type="entry name" value="N6_MTASE"/>
    <property type="match status" value="1"/>
</dbReference>
<reference evidence="6" key="1">
    <citation type="journal article" date="2020" name="mSystems">
        <title>Genome- and Community-Level Interaction Insights into Carbon Utilization and Element Cycling Functions of Hydrothermarchaeota in Hydrothermal Sediment.</title>
        <authorList>
            <person name="Zhou Z."/>
            <person name="Liu Y."/>
            <person name="Xu W."/>
            <person name="Pan J."/>
            <person name="Luo Z.H."/>
            <person name="Li M."/>
        </authorList>
    </citation>
    <scope>NUCLEOTIDE SEQUENCE [LARGE SCALE GENOMIC DNA]</scope>
    <source>
        <strain evidence="6">SpSt-192</strain>
    </source>
</reference>
<dbReference type="Gene3D" id="3.40.1350.10">
    <property type="match status" value="1"/>
</dbReference>
<name>A0A7C2ZYA7_9BACT</name>
<dbReference type="InterPro" id="IPR002941">
    <property type="entry name" value="DNA_methylase_N4/N6"/>
</dbReference>
<keyword evidence="3 6" id="KW-0808">Transferase</keyword>
<dbReference type="GO" id="GO:0003677">
    <property type="term" value="F:DNA binding"/>
    <property type="evidence" value="ECO:0007669"/>
    <property type="project" value="InterPro"/>
</dbReference>
<dbReference type="Pfam" id="PF22722">
    <property type="entry name" value="NA-iREase1"/>
    <property type="match status" value="1"/>
</dbReference>
<evidence type="ECO:0000256" key="2">
    <source>
        <dbReference type="ARBA" id="ARBA00022603"/>
    </source>
</evidence>
<comment type="caution">
    <text evidence="6">The sequence shown here is derived from an EMBL/GenBank/DDBJ whole genome shotgun (WGS) entry which is preliminary data.</text>
</comment>
<dbReference type="InterPro" id="IPR029063">
    <property type="entry name" value="SAM-dependent_MTases_sf"/>
</dbReference>
<dbReference type="Gene3D" id="3.40.50.150">
    <property type="entry name" value="Vaccinia Virus protein VP39"/>
    <property type="match status" value="1"/>
</dbReference>
<evidence type="ECO:0000259" key="5">
    <source>
        <dbReference type="Pfam" id="PF22722"/>
    </source>
</evidence>
<dbReference type="PRINTS" id="PR00508">
    <property type="entry name" value="S21N4MTFRASE"/>
</dbReference>
<feature type="domain" description="DNA methylase N-4/N-6" evidence="4">
    <location>
        <begin position="27"/>
        <end position="388"/>
    </location>
</feature>
<dbReference type="PANTHER" id="PTHR13370:SF3">
    <property type="entry name" value="TRNA (GUANINE(10)-N2)-METHYLTRANSFERASE HOMOLOG"/>
    <property type="match status" value="1"/>
</dbReference>
<dbReference type="InterPro" id="IPR011856">
    <property type="entry name" value="tRNA_endonuc-like_dom_sf"/>
</dbReference>
<gene>
    <name evidence="6" type="ORF">ENP13_05185</name>
</gene>
<dbReference type="AlphaFoldDB" id="A0A7C2ZYA7"/>
<dbReference type="SUPFAM" id="SSF53335">
    <property type="entry name" value="S-adenosyl-L-methionine-dependent methyltransferases"/>
    <property type="match status" value="1"/>
</dbReference>
<dbReference type="InterPro" id="IPR054557">
    <property type="entry name" value="NA-iREase1_dom"/>
</dbReference>
<dbReference type="InterPro" id="IPR001091">
    <property type="entry name" value="RM_Methyltransferase"/>
</dbReference>
<dbReference type="GO" id="GO:0032259">
    <property type="term" value="P:methylation"/>
    <property type="evidence" value="ECO:0007669"/>
    <property type="project" value="UniProtKB-KW"/>
</dbReference>
<evidence type="ECO:0000259" key="4">
    <source>
        <dbReference type="Pfam" id="PF01555"/>
    </source>
</evidence>
<dbReference type="Pfam" id="PF01555">
    <property type="entry name" value="N6_N4_Mtase"/>
    <property type="match status" value="1"/>
</dbReference>
<dbReference type="GO" id="GO:0005737">
    <property type="term" value="C:cytoplasm"/>
    <property type="evidence" value="ECO:0007669"/>
    <property type="project" value="TreeGrafter"/>
</dbReference>
<dbReference type="PANTHER" id="PTHR13370">
    <property type="entry name" value="RNA METHYLASE-RELATED"/>
    <property type="match status" value="1"/>
</dbReference>
<keyword evidence="2 6" id="KW-0489">Methyltransferase</keyword>
<evidence type="ECO:0000256" key="3">
    <source>
        <dbReference type="ARBA" id="ARBA00022679"/>
    </source>
</evidence>
<feature type="domain" description="NACHT-associated inactive Restriction Endonuclease 1 sensor" evidence="5">
    <location>
        <begin position="441"/>
        <end position="541"/>
    </location>
</feature>
<dbReference type="GO" id="GO:0008170">
    <property type="term" value="F:N-methyltransferase activity"/>
    <property type="evidence" value="ECO:0007669"/>
    <property type="project" value="InterPro"/>
</dbReference>
<proteinExistence type="inferred from homology"/>
<dbReference type="InterPro" id="IPR002052">
    <property type="entry name" value="DNA_methylase_N6_adenine_CS"/>
</dbReference>
<sequence length="575" mass="66293">MTDTWRNQLYFGDNLDVLREHIPDASVDLIYLDPPFNSNATYNVLFRERSGEQSAAQITAFEDTWHWGIEAERTFHELVTAGPKKVADLMQALRAFLGQNDVMAYLTMMAIRLVELHRVLKPTGSLYLHCDPTASHYIKLVLDAIFGPRQFKNEIIWKRSSAHSDTKQGMRRYGRVHDVILFYTKTETYTWNSQYLPYDEKYVQEFYRYVEPETGRRYRMDNLTAAKPGGDTQYAWRVKRRIDPPGPWQADLDDEWQNPQPGWEYKAVYPYRGRFWAYSKENMIAFERAGRLVYTKTGMPCYKRYLDEQPGVPLQDIWDDIPPALGKEDLGYPTQKPQALLERIINASSNPGDLVLDPFCGCGTAVVAAEKLGRRWIGIDITYLAIDLIERRLQDTFGDELHPYEVHGAPKDLPSARALAQRDRHQFEWWALSLVDAHPAQDKRKGADRGIDGFIYFFDDDSGQAKRIVVQVKSGAVNVGQVRDLRGVIDREQAAIGVLITLEPPTEPMKREAVAAGFYEPPRFPGRRYPRLQILTVQELLSGARVQYPQLAPVATFKRAKRERKKQLRQERLAL</sequence>
<protein>
    <submittedName>
        <fullName evidence="6">Site-specific DNA-methyltransferase</fullName>
    </submittedName>
</protein>
<organism evidence="6">
    <name type="scientific">Thermorudis sp</name>
    <dbReference type="NCBI Taxonomy" id="1969470"/>
    <lineage>
        <taxon>Bacteria</taxon>
        <taxon>Pseudomonadati</taxon>
        <taxon>Thermomicrobiota</taxon>
        <taxon>Thermomicrobia</taxon>
        <taxon>Thermomicrobia incertae sedis</taxon>
        <taxon>Thermorudis</taxon>
    </lineage>
</organism>
<dbReference type="EMBL" id="DSID01000402">
    <property type="protein sequence ID" value="HEX70620.1"/>
    <property type="molecule type" value="Genomic_DNA"/>
</dbReference>